<keyword evidence="6 11" id="KW-0418">Kinase</keyword>
<dbReference type="AlphaFoldDB" id="A0A919JXK4"/>
<dbReference type="CDD" id="cd16917">
    <property type="entry name" value="HATPase_UhpB-NarQ-NarX-like"/>
    <property type="match status" value="1"/>
</dbReference>
<dbReference type="EC" id="2.7.13.3" evidence="2"/>
<dbReference type="GO" id="GO:0005524">
    <property type="term" value="F:ATP binding"/>
    <property type="evidence" value="ECO:0007669"/>
    <property type="project" value="UniProtKB-KW"/>
</dbReference>
<evidence type="ECO:0000256" key="3">
    <source>
        <dbReference type="ARBA" id="ARBA00022553"/>
    </source>
</evidence>
<dbReference type="InterPro" id="IPR036890">
    <property type="entry name" value="HATPase_C_sf"/>
</dbReference>
<comment type="caution">
    <text evidence="11">The sequence shown here is derived from an EMBL/GenBank/DDBJ whole genome shotgun (WGS) entry which is preliminary data.</text>
</comment>
<feature type="transmembrane region" description="Helical" evidence="9">
    <location>
        <begin position="90"/>
        <end position="114"/>
    </location>
</feature>
<evidence type="ECO:0000256" key="8">
    <source>
        <dbReference type="ARBA" id="ARBA00023012"/>
    </source>
</evidence>
<dbReference type="Proteomes" id="UP000636960">
    <property type="component" value="Unassembled WGS sequence"/>
</dbReference>
<evidence type="ECO:0000256" key="6">
    <source>
        <dbReference type="ARBA" id="ARBA00022777"/>
    </source>
</evidence>
<evidence type="ECO:0000256" key="7">
    <source>
        <dbReference type="ARBA" id="ARBA00022840"/>
    </source>
</evidence>
<feature type="domain" description="Signal transduction histidine kinase subgroup 3 dimerisation and phosphoacceptor" evidence="10">
    <location>
        <begin position="187"/>
        <end position="251"/>
    </location>
</feature>
<keyword evidence="5" id="KW-0547">Nucleotide-binding</keyword>
<proteinExistence type="predicted"/>
<dbReference type="PANTHER" id="PTHR24421">
    <property type="entry name" value="NITRATE/NITRITE SENSOR PROTEIN NARX-RELATED"/>
    <property type="match status" value="1"/>
</dbReference>
<keyword evidence="9" id="KW-0472">Membrane</keyword>
<dbReference type="SUPFAM" id="SSF55874">
    <property type="entry name" value="ATPase domain of HSP90 chaperone/DNA topoisomerase II/histidine kinase"/>
    <property type="match status" value="1"/>
</dbReference>
<dbReference type="RefSeq" id="WP_239162710.1">
    <property type="nucleotide sequence ID" value="NZ_BOMV01000024.1"/>
</dbReference>
<dbReference type="PANTHER" id="PTHR24421:SF10">
    <property type="entry name" value="NITRATE_NITRITE SENSOR PROTEIN NARQ"/>
    <property type="match status" value="1"/>
</dbReference>
<keyword evidence="4" id="KW-0808">Transferase</keyword>
<feature type="transmembrane region" description="Helical" evidence="9">
    <location>
        <begin position="39"/>
        <end position="56"/>
    </location>
</feature>
<evidence type="ECO:0000313" key="12">
    <source>
        <dbReference type="Proteomes" id="UP000636960"/>
    </source>
</evidence>
<accession>A0A919JXK4</accession>
<evidence type="ECO:0000259" key="10">
    <source>
        <dbReference type="Pfam" id="PF07730"/>
    </source>
</evidence>
<dbReference type="InterPro" id="IPR050482">
    <property type="entry name" value="Sensor_HK_TwoCompSys"/>
</dbReference>
<evidence type="ECO:0000313" key="11">
    <source>
        <dbReference type="EMBL" id="GIE95142.1"/>
    </source>
</evidence>
<gene>
    <name evidence="11" type="ORF">Ari01nite_26070</name>
</gene>
<keyword evidence="7" id="KW-0067">ATP-binding</keyword>
<dbReference type="GO" id="GO:0016020">
    <property type="term" value="C:membrane"/>
    <property type="evidence" value="ECO:0007669"/>
    <property type="project" value="InterPro"/>
</dbReference>
<keyword evidence="9" id="KW-0812">Transmembrane</keyword>
<reference evidence="11" key="1">
    <citation type="submission" date="2021-01" db="EMBL/GenBank/DDBJ databases">
        <title>Whole genome shotgun sequence of Actinoplanes rishiriensis NBRC 108556.</title>
        <authorList>
            <person name="Komaki H."/>
            <person name="Tamura T."/>
        </authorList>
    </citation>
    <scope>NUCLEOTIDE SEQUENCE</scope>
    <source>
        <strain evidence="11">NBRC 108556</strain>
    </source>
</reference>
<dbReference type="Pfam" id="PF07730">
    <property type="entry name" value="HisKA_3"/>
    <property type="match status" value="1"/>
</dbReference>
<protein>
    <recommendedName>
        <fullName evidence="2">histidine kinase</fullName>
        <ecNumber evidence="2">2.7.13.3</ecNumber>
    </recommendedName>
</protein>
<evidence type="ECO:0000256" key="9">
    <source>
        <dbReference type="SAM" id="Phobius"/>
    </source>
</evidence>
<dbReference type="EMBL" id="BOMV01000024">
    <property type="protein sequence ID" value="GIE95142.1"/>
    <property type="molecule type" value="Genomic_DNA"/>
</dbReference>
<name>A0A919JXK4_9ACTN</name>
<dbReference type="Gene3D" id="3.30.565.10">
    <property type="entry name" value="Histidine kinase-like ATPase, C-terminal domain"/>
    <property type="match status" value="1"/>
</dbReference>
<dbReference type="InterPro" id="IPR011712">
    <property type="entry name" value="Sig_transdc_His_kin_sub3_dim/P"/>
</dbReference>
<evidence type="ECO:0000256" key="2">
    <source>
        <dbReference type="ARBA" id="ARBA00012438"/>
    </source>
</evidence>
<keyword evidence="12" id="KW-1185">Reference proteome</keyword>
<organism evidence="11 12">
    <name type="scientific">Paractinoplanes rishiriensis</name>
    <dbReference type="NCBI Taxonomy" id="1050105"/>
    <lineage>
        <taxon>Bacteria</taxon>
        <taxon>Bacillati</taxon>
        <taxon>Actinomycetota</taxon>
        <taxon>Actinomycetes</taxon>
        <taxon>Micromonosporales</taxon>
        <taxon>Micromonosporaceae</taxon>
        <taxon>Paractinoplanes</taxon>
    </lineage>
</organism>
<dbReference type="Gene3D" id="1.20.5.1930">
    <property type="match status" value="1"/>
</dbReference>
<dbReference type="GO" id="GO:0000155">
    <property type="term" value="F:phosphorelay sensor kinase activity"/>
    <property type="evidence" value="ECO:0007669"/>
    <property type="project" value="InterPro"/>
</dbReference>
<keyword evidence="9" id="KW-1133">Transmembrane helix</keyword>
<evidence type="ECO:0000256" key="4">
    <source>
        <dbReference type="ARBA" id="ARBA00022679"/>
    </source>
</evidence>
<comment type="catalytic activity">
    <reaction evidence="1">
        <text>ATP + protein L-histidine = ADP + protein N-phospho-L-histidine.</text>
        <dbReference type="EC" id="2.7.13.3"/>
    </reaction>
</comment>
<dbReference type="GO" id="GO:0046983">
    <property type="term" value="F:protein dimerization activity"/>
    <property type="evidence" value="ECO:0007669"/>
    <property type="project" value="InterPro"/>
</dbReference>
<keyword evidence="8" id="KW-0902">Two-component regulatory system</keyword>
<sequence>MLLRRAVFLLLGAVVLLPCALVAGVLVQAVRAGDPGGLITGLVALTAAAVPPFLAGTRELEIAATRALLGTDLPPPEPGRPALETRLRAALWFGLHLVTGGLVAAALVVAVPLALLAFTERLGITRGQLGGDRWLWTAAGVALLAATFYATKWLGALAHAMAPVLLGPSPAEREAALAARERALADRNRLARELHDSVGHALTATTLQAGAARAVFDRDPEFARRALGAIEELGRTALDELDAVLGVLRDDAPDRTTTPNLGVLRDDPAGRTTAPTLDDLGRLLTDEITAEVAAVDVPEPVSREAYRIVQESLTNAARHGAGEVRLRLGVEGDRLIIEVRNRLAAGRGVTGMRERVMLLGGDLTAGPDGEEWRLRVRLPC</sequence>
<feature type="transmembrane region" description="Helical" evidence="9">
    <location>
        <begin position="134"/>
        <end position="151"/>
    </location>
</feature>
<evidence type="ECO:0000256" key="1">
    <source>
        <dbReference type="ARBA" id="ARBA00000085"/>
    </source>
</evidence>
<keyword evidence="3" id="KW-0597">Phosphoprotein</keyword>
<evidence type="ECO:0000256" key="5">
    <source>
        <dbReference type="ARBA" id="ARBA00022741"/>
    </source>
</evidence>